<sequence length="267" mass="29165">MTVSTPSKSDTDAPAAPAAPAEAAGAAKPHAASLPLPPSTMSCKLPGTFCAELWSSVNGIFSQIMSHAFLTQLADGSLEEATFKFYIVQGALYLREYARALALVASKAPRAEWVAFFSKAAHDAFLEESSFHKEFLAYFDTTVKRETASAELAPFSLLYTSTVLATVHGQAFYEALAAVLPCFVVYLEVGKALLLKGSPHPLYQKFIDRFAGTEYEQLTLSVVEMANAVAAEAGEAGRRRMQRVFEQGTRMEWMFFDAAYQCQTWPV</sequence>
<dbReference type="EMBL" id="SIDB01000002">
    <property type="protein sequence ID" value="KAI3436586.1"/>
    <property type="molecule type" value="Genomic_DNA"/>
</dbReference>
<dbReference type="GO" id="GO:0005829">
    <property type="term" value="C:cytosol"/>
    <property type="evidence" value="ECO:0007669"/>
    <property type="project" value="TreeGrafter"/>
</dbReference>
<organism evidence="3 4">
    <name type="scientific">Chlorella vulgaris</name>
    <name type="common">Green alga</name>
    <dbReference type="NCBI Taxonomy" id="3077"/>
    <lineage>
        <taxon>Eukaryota</taxon>
        <taxon>Viridiplantae</taxon>
        <taxon>Chlorophyta</taxon>
        <taxon>core chlorophytes</taxon>
        <taxon>Trebouxiophyceae</taxon>
        <taxon>Chlorellales</taxon>
        <taxon>Chlorellaceae</taxon>
        <taxon>Chlorella clade</taxon>
        <taxon>Chlorella</taxon>
    </lineage>
</organism>
<feature type="region of interest" description="Disordered" evidence="1">
    <location>
        <begin position="1"/>
        <end position="22"/>
    </location>
</feature>
<keyword evidence="4" id="KW-1185">Reference proteome</keyword>
<evidence type="ECO:0000313" key="4">
    <source>
        <dbReference type="Proteomes" id="UP001055712"/>
    </source>
</evidence>
<name>A0A9D4TWS4_CHLVU</name>
<dbReference type="OrthoDB" id="37730at2759"/>
<protein>
    <recommendedName>
        <fullName evidence="2">Thiaminase-2/PQQC domain-containing protein</fullName>
    </recommendedName>
</protein>
<reference evidence="3" key="1">
    <citation type="journal article" date="2019" name="Plant J.">
        <title>Chlorella vulgaris genome assembly and annotation reveals the molecular basis for metabolic acclimation to high light conditions.</title>
        <authorList>
            <person name="Cecchin M."/>
            <person name="Marcolungo L."/>
            <person name="Rossato M."/>
            <person name="Girolomoni L."/>
            <person name="Cosentino E."/>
            <person name="Cuine S."/>
            <person name="Li-Beisson Y."/>
            <person name="Delledonne M."/>
            <person name="Ballottari M."/>
        </authorList>
    </citation>
    <scope>NUCLEOTIDE SEQUENCE</scope>
    <source>
        <strain evidence="3">211/11P</strain>
    </source>
</reference>
<gene>
    <name evidence="3" type="ORF">D9Q98_006003</name>
</gene>
<dbReference type="GO" id="GO:0006772">
    <property type="term" value="P:thiamine metabolic process"/>
    <property type="evidence" value="ECO:0007669"/>
    <property type="project" value="UniProtKB-ARBA"/>
</dbReference>
<dbReference type="PANTHER" id="PTHR43198:SF2">
    <property type="entry name" value="SI:CH1073-67J19.1-RELATED"/>
    <property type="match status" value="1"/>
</dbReference>
<dbReference type="Pfam" id="PF03070">
    <property type="entry name" value="TENA_THI-4"/>
    <property type="match status" value="1"/>
</dbReference>
<feature type="compositionally biased region" description="Low complexity" evidence="1">
    <location>
        <begin position="13"/>
        <end position="22"/>
    </location>
</feature>
<accession>A0A9D4TWS4</accession>
<reference evidence="3" key="2">
    <citation type="submission" date="2020-11" db="EMBL/GenBank/DDBJ databases">
        <authorList>
            <person name="Cecchin M."/>
            <person name="Marcolungo L."/>
            <person name="Rossato M."/>
            <person name="Girolomoni L."/>
            <person name="Cosentino E."/>
            <person name="Cuine S."/>
            <person name="Li-Beisson Y."/>
            <person name="Delledonne M."/>
            <person name="Ballottari M."/>
        </authorList>
    </citation>
    <scope>NUCLEOTIDE SEQUENCE</scope>
    <source>
        <strain evidence="3">211/11P</strain>
        <tissue evidence="3">Whole cell</tissue>
    </source>
</reference>
<dbReference type="AlphaFoldDB" id="A0A9D4TWS4"/>
<evidence type="ECO:0000313" key="3">
    <source>
        <dbReference type="EMBL" id="KAI3436586.1"/>
    </source>
</evidence>
<evidence type="ECO:0000256" key="1">
    <source>
        <dbReference type="SAM" id="MobiDB-lite"/>
    </source>
</evidence>
<evidence type="ECO:0000259" key="2">
    <source>
        <dbReference type="Pfam" id="PF03070"/>
    </source>
</evidence>
<dbReference type="InterPro" id="IPR050967">
    <property type="entry name" value="Thiamine_Salvage_TenA"/>
</dbReference>
<dbReference type="Proteomes" id="UP001055712">
    <property type="component" value="Unassembled WGS sequence"/>
</dbReference>
<dbReference type="InterPro" id="IPR004305">
    <property type="entry name" value="Thiaminase-2/PQQC"/>
</dbReference>
<dbReference type="SUPFAM" id="SSF48613">
    <property type="entry name" value="Heme oxygenase-like"/>
    <property type="match status" value="1"/>
</dbReference>
<dbReference type="InterPro" id="IPR016084">
    <property type="entry name" value="Haem_Oase-like_multi-hlx"/>
</dbReference>
<feature type="domain" description="Thiaminase-2/PQQC" evidence="2">
    <location>
        <begin position="54"/>
        <end position="261"/>
    </location>
</feature>
<proteinExistence type="predicted"/>
<dbReference type="Gene3D" id="1.20.910.10">
    <property type="entry name" value="Heme oxygenase-like"/>
    <property type="match status" value="1"/>
</dbReference>
<dbReference type="PANTHER" id="PTHR43198">
    <property type="entry name" value="BIFUNCTIONAL TH2 PROTEIN"/>
    <property type="match status" value="1"/>
</dbReference>
<dbReference type="CDD" id="cd19365">
    <property type="entry name" value="TenA_C-like"/>
    <property type="match status" value="1"/>
</dbReference>
<comment type="caution">
    <text evidence="3">The sequence shown here is derived from an EMBL/GenBank/DDBJ whole genome shotgun (WGS) entry which is preliminary data.</text>
</comment>